<organism evidence="2 3">
    <name type="scientific">Pseudomarimonas salicorniae</name>
    <dbReference type="NCBI Taxonomy" id="2933270"/>
    <lineage>
        <taxon>Bacteria</taxon>
        <taxon>Pseudomonadati</taxon>
        <taxon>Pseudomonadota</taxon>
        <taxon>Gammaproteobacteria</taxon>
        <taxon>Lysobacterales</taxon>
        <taxon>Lysobacteraceae</taxon>
        <taxon>Pseudomarimonas</taxon>
    </lineage>
</organism>
<dbReference type="RefSeq" id="WP_248204297.1">
    <property type="nucleotide sequence ID" value="NZ_JALNMH010000001.1"/>
</dbReference>
<evidence type="ECO:0000256" key="1">
    <source>
        <dbReference type="SAM" id="Phobius"/>
    </source>
</evidence>
<reference evidence="2" key="1">
    <citation type="submission" date="2022-04" db="EMBL/GenBank/DDBJ databases">
        <title>Lysobacter sp. CAU 1642 isolated from sea sand.</title>
        <authorList>
            <person name="Kim W."/>
        </authorList>
    </citation>
    <scope>NUCLEOTIDE SEQUENCE</scope>
    <source>
        <strain evidence="2">CAU 1642</strain>
    </source>
</reference>
<accession>A0ABT0GCJ8</accession>
<keyword evidence="3" id="KW-1185">Reference proteome</keyword>
<keyword evidence="1" id="KW-0812">Transmembrane</keyword>
<dbReference type="Proteomes" id="UP001431449">
    <property type="component" value="Unassembled WGS sequence"/>
</dbReference>
<keyword evidence="1" id="KW-1133">Transmembrane helix</keyword>
<feature type="transmembrane region" description="Helical" evidence="1">
    <location>
        <begin position="126"/>
        <end position="144"/>
    </location>
</feature>
<comment type="caution">
    <text evidence="2">The sequence shown here is derived from an EMBL/GenBank/DDBJ whole genome shotgun (WGS) entry which is preliminary data.</text>
</comment>
<sequence>MPESCLDGCYVYAGDKLEVVLVSELKVDDALLFDTEIDSDHSALLGPQPRACTGDIKQLDPADAFSLGANLASIPLRNRLIAIALIVFGGLLVLGNMVLGLHDEFTPEAQTLFYDHSGSDGSESPLMKALMGSGALGAGVWFALRAQLRRYMRFVLREHPPLRRGLRLKLGQLVEAQSRVPLKGACIRVVAGNCEKGQYRRKNKDKEETRSFTTPVSAVVVYERTFNLLPANVPLGGYFSDEIDFDRLFDALLPPLEIGSRHGIDVVWEVQLLHPQLVDQELAGGTEGLRYEDFLEPC</sequence>
<keyword evidence="1" id="KW-0472">Membrane</keyword>
<dbReference type="EMBL" id="JALNMH010000001">
    <property type="protein sequence ID" value="MCK7592255.1"/>
    <property type="molecule type" value="Genomic_DNA"/>
</dbReference>
<proteinExistence type="predicted"/>
<name>A0ABT0GCJ8_9GAMM</name>
<feature type="transmembrane region" description="Helical" evidence="1">
    <location>
        <begin position="80"/>
        <end position="99"/>
    </location>
</feature>
<evidence type="ECO:0000313" key="3">
    <source>
        <dbReference type="Proteomes" id="UP001431449"/>
    </source>
</evidence>
<evidence type="ECO:0000313" key="2">
    <source>
        <dbReference type="EMBL" id="MCK7592255.1"/>
    </source>
</evidence>
<gene>
    <name evidence="2" type="ORF">M0G41_01070</name>
</gene>
<protein>
    <submittedName>
        <fullName evidence="2">Uncharacterized protein</fullName>
    </submittedName>
</protein>